<feature type="domain" description="PLAT" evidence="2">
    <location>
        <begin position="1"/>
        <end position="124"/>
    </location>
</feature>
<comment type="caution">
    <text evidence="1">Lacks conserved residue(s) required for the propagation of feature annotation.</text>
</comment>
<sequence>MYIRTGSIIKAGTDSIISVTLYDDSGEFVEILDVEEWGGIMDPEHDYFERGNLDIFSGRAPCLSSPVCAMNLTSDGTGPRASWYCNYVEITSTGVHRPCTQQLFTVEQWLSVDVPPFDLTAIRNNCSCTLLKSLIL</sequence>
<dbReference type="PROSITE" id="PS50095">
    <property type="entry name" value="PLAT"/>
    <property type="match status" value="1"/>
</dbReference>
<dbReference type="Proteomes" id="UP000027138">
    <property type="component" value="Unassembled WGS sequence"/>
</dbReference>
<dbReference type="InterPro" id="IPR001024">
    <property type="entry name" value="PLAT/LH2_dom"/>
</dbReference>
<organism evidence="3 4">
    <name type="scientific">Jatropha curcas</name>
    <name type="common">Barbados nut</name>
    <dbReference type="NCBI Taxonomy" id="180498"/>
    <lineage>
        <taxon>Eukaryota</taxon>
        <taxon>Viridiplantae</taxon>
        <taxon>Streptophyta</taxon>
        <taxon>Embryophyta</taxon>
        <taxon>Tracheophyta</taxon>
        <taxon>Spermatophyta</taxon>
        <taxon>Magnoliopsida</taxon>
        <taxon>eudicotyledons</taxon>
        <taxon>Gunneridae</taxon>
        <taxon>Pentapetalae</taxon>
        <taxon>rosids</taxon>
        <taxon>fabids</taxon>
        <taxon>Malpighiales</taxon>
        <taxon>Euphorbiaceae</taxon>
        <taxon>Crotonoideae</taxon>
        <taxon>Jatropheae</taxon>
        <taxon>Jatropha</taxon>
    </lineage>
</organism>
<dbReference type="PANTHER" id="PTHR31718:SF0">
    <property type="entry name" value="PLAT DOMAIN-CONTAINING PROTEIN 2"/>
    <property type="match status" value="1"/>
</dbReference>
<dbReference type="EMBL" id="KK914206">
    <property type="protein sequence ID" value="KDP46859.1"/>
    <property type="molecule type" value="Genomic_DNA"/>
</dbReference>
<dbReference type="AlphaFoldDB" id="A0A067LQK6"/>
<dbReference type="InterPro" id="IPR036392">
    <property type="entry name" value="PLAT/LH2_dom_sf"/>
</dbReference>
<gene>
    <name evidence="3" type="ORF">JCGZ_24068</name>
</gene>
<evidence type="ECO:0000256" key="1">
    <source>
        <dbReference type="PROSITE-ProRule" id="PRU00152"/>
    </source>
</evidence>
<accession>A0A067LQK6</accession>
<dbReference type="Pfam" id="PF01477">
    <property type="entry name" value="PLAT"/>
    <property type="match status" value="1"/>
</dbReference>
<dbReference type="SUPFAM" id="SSF49723">
    <property type="entry name" value="Lipase/lipooxygenase domain (PLAT/LH2 domain)"/>
    <property type="match status" value="1"/>
</dbReference>
<protein>
    <recommendedName>
        <fullName evidence="2">PLAT domain-containing protein</fullName>
    </recommendedName>
</protein>
<keyword evidence="4" id="KW-1185">Reference proteome</keyword>
<evidence type="ECO:0000313" key="3">
    <source>
        <dbReference type="EMBL" id="KDP46859.1"/>
    </source>
</evidence>
<dbReference type="Gene3D" id="2.60.60.20">
    <property type="entry name" value="PLAT/LH2 domain"/>
    <property type="match status" value="1"/>
</dbReference>
<dbReference type="OrthoDB" id="5322100at2759"/>
<name>A0A067LQK6_JATCU</name>
<evidence type="ECO:0000313" key="4">
    <source>
        <dbReference type="Proteomes" id="UP000027138"/>
    </source>
</evidence>
<reference evidence="3 4" key="1">
    <citation type="journal article" date="2014" name="PLoS ONE">
        <title>Global Analysis of Gene Expression Profiles in Physic Nut (Jatropha curcas L.) Seedlings Exposed to Salt Stress.</title>
        <authorList>
            <person name="Zhang L."/>
            <person name="Zhang C."/>
            <person name="Wu P."/>
            <person name="Chen Y."/>
            <person name="Li M."/>
            <person name="Jiang H."/>
            <person name="Wu G."/>
        </authorList>
    </citation>
    <scope>NUCLEOTIDE SEQUENCE [LARGE SCALE GENOMIC DNA]</scope>
    <source>
        <strain evidence="4">cv. GZQX0401</strain>
        <tissue evidence="3">Young leaves</tissue>
    </source>
</reference>
<dbReference type="STRING" id="180498.A0A067LQK6"/>
<evidence type="ECO:0000259" key="2">
    <source>
        <dbReference type="PROSITE" id="PS50095"/>
    </source>
</evidence>
<proteinExistence type="predicted"/>
<dbReference type="PANTHER" id="PTHR31718">
    <property type="entry name" value="PLAT DOMAIN-CONTAINING PROTEIN"/>
    <property type="match status" value="1"/>
</dbReference>